<dbReference type="Pfam" id="PF00651">
    <property type="entry name" value="BTB"/>
    <property type="match status" value="1"/>
</dbReference>
<reference evidence="2 3" key="1">
    <citation type="journal article" date="2019" name="Nat. Ecol. Evol.">
        <title>Megaphylogeny resolves global patterns of mushroom evolution.</title>
        <authorList>
            <person name="Varga T."/>
            <person name="Krizsan K."/>
            <person name="Foldi C."/>
            <person name="Dima B."/>
            <person name="Sanchez-Garcia M."/>
            <person name="Sanchez-Ramirez S."/>
            <person name="Szollosi G.J."/>
            <person name="Szarkandi J.G."/>
            <person name="Papp V."/>
            <person name="Albert L."/>
            <person name="Andreopoulos W."/>
            <person name="Angelini C."/>
            <person name="Antonin V."/>
            <person name="Barry K.W."/>
            <person name="Bougher N.L."/>
            <person name="Buchanan P."/>
            <person name="Buyck B."/>
            <person name="Bense V."/>
            <person name="Catcheside P."/>
            <person name="Chovatia M."/>
            <person name="Cooper J."/>
            <person name="Damon W."/>
            <person name="Desjardin D."/>
            <person name="Finy P."/>
            <person name="Geml J."/>
            <person name="Haridas S."/>
            <person name="Hughes K."/>
            <person name="Justo A."/>
            <person name="Karasinski D."/>
            <person name="Kautmanova I."/>
            <person name="Kiss B."/>
            <person name="Kocsube S."/>
            <person name="Kotiranta H."/>
            <person name="LaButti K.M."/>
            <person name="Lechner B.E."/>
            <person name="Liimatainen K."/>
            <person name="Lipzen A."/>
            <person name="Lukacs Z."/>
            <person name="Mihaltcheva S."/>
            <person name="Morgado L.N."/>
            <person name="Niskanen T."/>
            <person name="Noordeloos M.E."/>
            <person name="Ohm R.A."/>
            <person name="Ortiz-Santana B."/>
            <person name="Ovrebo C."/>
            <person name="Racz N."/>
            <person name="Riley R."/>
            <person name="Savchenko A."/>
            <person name="Shiryaev A."/>
            <person name="Soop K."/>
            <person name="Spirin V."/>
            <person name="Szebenyi C."/>
            <person name="Tomsovsky M."/>
            <person name="Tulloss R.E."/>
            <person name="Uehling J."/>
            <person name="Grigoriev I.V."/>
            <person name="Vagvolgyi C."/>
            <person name="Papp T."/>
            <person name="Martin F.M."/>
            <person name="Miettinen O."/>
            <person name="Hibbett D.S."/>
            <person name="Nagy L.G."/>
        </authorList>
    </citation>
    <scope>NUCLEOTIDE SEQUENCE [LARGE SCALE GENOMIC DNA]</scope>
    <source>
        <strain evidence="2 3">OMC1185</strain>
    </source>
</reference>
<feature type="domain" description="BTB" evidence="1">
    <location>
        <begin position="56"/>
        <end position="121"/>
    </location>
</feature>
<dbReference type="AlphaFoldDB" id="A0A5C3MUE7"/>
<dbReference type="Proteomes" id="UP000305948">
    <property type="component" value="Unassembled WGS sequence"/>
</dbReference>
<dbReference type="SUPFAM" id="SSF54695">
    <property type="entry name" value="POZ domain"/>
    <property type="match status" value="1"/>
</dbReference>
<gene>
    <name evidence="2" type="ORF">OE88DRAFT_542983</name>
</gene>
<dbReference type="OrthoDB" id="3164835at2759"/>
<proteinExistence type="predicted"/>
<dbReference type="EMBL" id="ML213519">
    <property type="protein sequence ID" value="TFK48563.1"/>
    <property type="molecule type" value="Genomic_DNA"/>
</dbReference>
<dbReference type="SMART" id="SM00225">
    <property type="entry name" value="BTB"/>
    <property type="match status" value="1"/>
</dbReference>
<organism evidence="2 3">
    <name type="scientific">Heliocybe sulcata</name>
    <dbReference type="NCBI Taxonomy" id="5364"/>
    <lineage>
        <taxon>Eukaryota</taxon>
        <taxon>Fungi</taxon>
        <taxon>Dikarya</taxon>
        <taxon>Basidiomycota</taxon>
        <taxon>Agaricomycotina</taxon>
        <taxon>Agaricomycetes</taxon>
        <taxon>Gloeophyllales</taxon>
        <taxon>Gloeophyllaceae</taxon>
        <taxon>Heliocybe</taxon>
    </lineage>
</organism>
<dbReference type="InterPro" id="IPR000210">
    <property type="entry name" value="BTB/POZ_dom"/>
</dbReference>
<evidence type="ECO:0000313" key="2">
    <source>
        <dbReference type="EMBL" id="TFK48563.1"/>
    </source>
</evidence>
<evidence type="ECO:0000313" key="3">
    <source>
        <dbReference type="Proteomes" id="UP000305948"/>
    </source>
</evidence>
<name>A0A5C3MUE7_9AGAM</name>
<keyword evidence="3" id="KW-1185">Reference proteome</keyword>
<protein>
    <recommendedName>
        <fullName evidence="1">BTB domain-containing protein</fullName>
    </recommendedName>
</protein>
<dbReference type="CDD" id="cd18186">
    <property type="entry name" value="BTB_POZ_ZBTB_KLHL-like"/>
    <property type="match status" value="1"/>
</dbReference>
<dbReference type="InterPro" id="IPR011333">
    <property type="entry name" value="SKP1/BTB/POZ_sf"/>
</dbReference>
<evidence type="ECO:0000259" key="1">
    <source>
        <dbReference type="PROSITE" id="PS50097"/>
    </source>
</evidence>
<dbReference type="Gene3D" id="3.30.710.10">
    <property type="entry name" value="Potassium Channel Kv1.1, Chain A"/>
    <property type="match status" value="1"/>
</dbReference>
<dbReference type="PROSITE" id="PS50097">
    <property type="entry name" value="BTB"/>
    <property type="match status" value="1"/>
</dbReference>
<accession>A0A5C3MUE7</accession>
<dbReference type="STRING" id="5364.A0A5C3MUE7"/>
<sequence length="330" mass="37190">MYLPALYNKLVQGNETSSHPLSLTHGYRTRGIAMQKNLASDIVPRNPITLFDAIPHDLTIDTSDGTEIWTHKFMLSVHSSVFRDMFVVANTGQDRVKVEEDSHAMEVLLRFCYPETDPVVKDLGRLWAVVKAMKKYMVEGDVEVRVLKILGPLIHQEPVRAYALACQEGWEDLAKLAARASLRQDIPKICAPELDGVKGSAVFRLFQYQEECRGAMTHVGEGWVDDLGLFPHNTNRSYCKHLPYSCPNSIYYDEDGYSAWQIYRAETIRRLREKPCVDVVKESKTVAPLLASITKCSSCRDEAYSDLPKLVDAYAQVVDDLTAKVSLSSI</sequence>